<gene>
    <name evidence="1" type="ORF">GCM10022246_24780</name>
</gene>
<sequence>MENSFYQLAEIEISYKPKFKSALRPQIDSSKLAYQVILDNWNQDKIELLEEFKILLLNRRNRVLGIVNISQGGISDHSRRESYIRHST</sequence>
<dbReference type="EMBL" id="BAABAK010000011">
    <property type="protein sequence ID" value="GAA3971340.1"/>
    <property type="molecule type" value="Genomic_DNA"/>
</dbReference>
<organism evidence="1 2">
    <name type="scientific">Pedobacter ginsengiterrae</name>
    <dbReference type="NCBI Taxonomy" id="871696"/>
    <lineage>
        <taxon>Bacteria</taxon>
        <taxon>Pseudomonadati</taxon>
        <taxon>Bacteroidota</taxon>
        <taxon>Sphingobacteriia</taxon>
        <taxon>Sphingobacteriales</taxon>
        <taxon>Sphingobacteriaceae</taxon>
        <taxon>Pedobacter</taxon>
    </lineage>
</organism>
<evidence type="ECO:0000313" key="2">
    <source>
        <dbReference type="Proteomes" id="UP001501081"/>
    </source>
</evidence>
<proteinExistence type="predicted"/>
<dbReference type="Proteomes" id="UP001501081">
    <property type="component" value="Unassembled WGS sequence"/>
</dbReference>
<protein>
    <recommendedName>
        <fullName evidence="3">RadC-like JAB domain-containing protein</fullName>
    </recommendedName>
</protein>
<name>A0ABP7PU49_9SPHI</name>
<accession>A0ABP7PU49</accession>
<keyword evidence="2" id="KW-1185">Reference proteome</keyword>
<dbReference type="RefSeq" id="WP_344767466.1">
    <property type="nucleotide sequence ID" value="NZ_BAABAK010000011.1"/>
</dbReference>
<evidence type="ECO:0000313" key="1">
    <source>
        <dbReference type="EMBL" id="GAA3971340.1"/>
    </source>
</evidence>
<reference evidence="2" key="1">
    <citation type="journal article" date="2019" name="Int. J. Syst. Evol. Microbiol.">
        <title>The Global Catalogue of Microorganisms (GCM) 10K type strain sequencing project: providing services to taxonomists for standard genome sequencing and annotation.</title>
        <authorList>
            <consortium name="The Broad Institute Genomics Platform"/>
            <consortium name="The Broad Institute Genome Sequencing Center for Infectious Disease"/>
            <person name="Wu L."/>
            <person name="Ma J."/>
        </authorList>
    </citation>
    <scope>NUCLEOTIDE SEQUENCE [LARGE SCALE GENOMIC DNA]</scope>
    <source>
        <strain evidence="2">JCM 17338</strain>
    </source>
</reference>
<comment type="caution">
    <text evidence="1">The sequence shown here is derived from an EMBL/GenBank/DDBJ whole genome shotgun (WGS) entry which is preliminary data.</text>
</comment>
<evidence type="ECO:0008006" key="3">
    <source>
        <dbReference type="Google" id="ProtNLM"/>
    </source>
</evidence>